<dbReference type="GO" id="GO:0008237">
    <property type="term" value="F:metallopeptidase activity"/>
    <property type="evidence" value="ECO:0007669"/>
    <property type="project" value="UniProtKB-KW"/>
</dbReference>
<dbReference type="AlphaFoldDB" id="A0A255GWY6"/>
<keyword evidence="4" id="KW-0862">Zinc</keyword>
<gene>
    <name evidence="9" type="ORF">CGZ93_13485</name>
</gene>
<evidence type="ECO:0000256" key="5">
    <source>
        <dbReference type="ARBA" id="ARBA00023049"/>
    </source>
</evidence>
<keyword evidence="3" id="KW-0378">Hydrolase</keyword>
<dbReference type="OrthoDB" id="9811314at2"/>
<accession>A0A255GWY6</accession>
<evidence type="ECO:0000256" key="6">
    <source>
        <dbReference type="SAM" id="MobiDB-lite"/>
    </source>
</evidence>
<dbReference type="EMBL" id="NMVQ01000034">
    <property type="protein sequence ID" value="OYO19373.1"/>
    <property type="molecule type" value="Genomic_DNA"/>
</dbReference>
<keyword evidence="5" id="KW-0482">Metalloprotease</keyword>
<feature type="domain" description="Peptidase M16 C-terminal" evidence="8">
    <location>
        <begin position="180"/>
        <end position="358"/>
    </location>
</feature>
<comment type="similarity">
    <text evidence="1">Belongs to the peptidase M16 family.</text>
</comment>
<evidence type="ECO:0000256" key="1">
    <source>
        <dbReference type="ARBA" id="ARBA00007261"/>
    </source>
</evidence>
<dbReference type="Pfam" id="PF05193">
    <property type="entry name" value="Peptidase_M16_C"/>
    <property type="match status" value="1"/>
</dbReference>
<dbReference type="InterPro" id="IPR011765">
    <property type="entry name" value="Pept_M16_N"/>
</dbReference>
<evidence type="ECO:0000256" key="3">
    <source>
        <dbReference type="ARBA" id="ARBA00022801"/>
    </source>
</evidence>
<dbReference type="Gene3D" id="3.30.830.10">
    <property type="entry name" value="Metalloenzyme, LuxS/M16 peptidase-like"/>
    <property type="match status" value="2"/>
</dbReference>
<evidence type="ECO:0000259" key="7">
    <source>
        <dbReference type="Pfam" id="PF00675"/>
    </source>
</evidence>
<comment type="caution">
    <text evidence="9">The sequence shown here is derived from an EMBL/GenBank/DDBJ whole genome shotgun (WGS) entry which is preliminary data.</text>
</comment>
<dbReference type="SUPFAM" id="SSF63411">
    <property type="entry name" value="LuxS/MPP-like metallohydrolase"/>
    <property type="match status" value="2"/>
</dbReference>
<reference evidence="9 10" key="1">
    <citation type="submission" date="2017-07" db="EMBL/GenBank/DDBJ databases">
        <title>Draft whole genome sequences of clinical Proprionibacteriaceae strains.</title>
        <authorList>
            <person name="Bernier A.-M."/>
            <person name="Bernard K."/>
            <person name="Domingo M.-C."/>
        </authorList>
    </citation>
    <scope>NUCLEOTIDE SEQUENCE [LARGE SCALE GENOMIC DNA]</scope>
    <source>
        <strain evidence="9 10">NML 130396</strain>
    </source>
</reference>
<dbReference type="Proteomes" id="UP000216311">
    <property type="component" value="Unassembled WGS sequence"/>
</dbReference>
<dbReference type="GO" id="GO:0006508">
    <property type="term" value="P:proteolysis"/>
    <property type="evidence" value="ECO:0007669"/>
    <property type="project" value="UniProtKB-KW"/>
</dbReference>
<keyword evidence="10" id="KW-1185">Reference proteome</keyword>
<sequence>MPDSQQPAPYPIHQASLANGLRVLVSPDHHAPAVAVNLWYDVGSRHEQPGRTGFAHLFEHLMFQGSANVASGQHIALLQAAGASVNATTWFDRTNYFEALPTGGLELALWLEADRMATLLDAVGQQNLDNQREVVKEEKRQRYDNVPYGDVMERLVSLTFPADHPYGHTTIGSMADLDAATLDDVHHFFRTHYLPGNCVLSLVGDVEPAEGVALVERYFGHIPDGPTPADPPAEPLPPLTGVPRAELSAAVPADAVYLSWRLPALGDLEQDAVGLALSVLGGGQTSRLHRALVRRDELATGASASGLPLIGGNSFGFVSARCRDGVPPERVEEALLTELTRLAADGPSAEELQRAKAQFERGWLQSLAGLESRADQLSGNATLLDDPERINTHARQVLAVTADQVRAALRKHLDPEHRAALTYRRDSSASAEEETR</sequence>
<dbReference type="RefSeq" id="WP_094364666.1">
    <property type="nucleotide sequence ID" value="NZ_NMVQ01000034.1"/>
</dbReference>
<dbReference type="InterPro" id="IPR011249">
    <property type="entry name" value="Metalloenz_LuxS/M16"/>
</dbReference>
<feature type="region of interest" description="Disordered" evidence="6">
    <location>
        <begin position="416"/>
        <end position="436"/>
    </location>
</feature>
<dbReference type="InterPro" id="IPR007863">
    <property type="entry name" value="Peptidase_M16_C"/>
</dbReference>
<dbReference type="PANTHER" id="PTHR43690:SF17">
    <property type="entry name" value="PROTEIN YHJJ"/>
    <property type="match status" value="1"/>
</dbReference>
<evidence type="ECO:0000313" key="9">
    <source>
        <dbReference type="EMBL" id="OYO19373.1"/>
    </source>
</evidence>
<dbReference type="Pfam" id="PF00675">
    <property type="entry name" value="Peptidase_M16"/>
    <property type="match status" value="1"/>
</dbReference>
<protein>
    <submittedName>
        <fullName evidence="9">Peptidase M16</fullName>
    </submittedName>
</protein>
<organism evidence="9 10">
    <name type="scientific">Enemella dayhoffiae</name>
    <dbReference type="NCBI Taxonomy" id="2016507"/>
    <lineage>
        <taxon>Bacteria</taxon>
        <taxon>Bacillati</taxon>
        <taxon>Actinomycetota</taxon>
        <taxon>Actinomycetes</taxon>
        <taxon>Propionibacteriales</taxon>
        <taxon>Propionibacteriaceae</taxon>
        <taxon>Enemella</taxon>
    </lineage>
</organism>
<dbReference type="GO" id="GO:0046872">
    <property type="term" value="F:metal ion binding"/>
    <property type="evidence" value="ECO:0007669"/>
    <property type="project" value="InterPro"/>
</dbReference>
<dbReference type="InterPro" id="IPR050626">
    <property type="entry name" value="Peptidase_M16"/>
</dbReference>
<keyword evidence="2" id="KW-0645">Protease</keyword>
<evidence type="ECO:0000259" key="8">
    <source>
        <dbReference type="Pfam" id="PF05193"/>
    </source>
</evidence>
<evidence type="ECO:0000256" key="2">
    <source>
        <dbReference type="ARBA" id="ARBA00022670"/>
    </source>
</evidence>
<proteinExistence type="inferred from homology"/>
<evidence type="ECO:0000313" key="10">
    <source>
        <dbReference type="Proteomes" id="UP000216311"/>
    </source>
</evidence>
<dbReference type="PANTHER" id="PTHR43690">
    <property type="entry name" value="NARDILYSIN"/>
    <property type="match status" value="1"/>
</dbReference>
<feature type="domain" description="Peptidase M16 N-terminal" evidence="7">
    <location>
        <begin position="22"/>
        <end position="168"/>
    </location>
</feature>
<name>A0A255GWY6_9ACTN</name>
<evidence type="ECO:0000256" key="4">
    <source>
        <dbReference type="ARBA" id="ARBA00022833"/>
    </source>
</evidence>